<organism evidence="1 2">
    <name type="scientific">Pluteus cervinus</name>
    <dbReference type="NCBI Taxonomy" id="181527"/>
    <lineage>
        <taxon>Eukaryota</taxon>
        <taxon>Fungi</taxon>
        <taxon>Dikarya</taxon>
        <taxon>Basidiomycota</taxon>
        <taxon>Agaricomycotina</taxon>
        <taxon>Agaricomycetes</taxon>
        <taxon>Agaricomycetidae</taxon>
        <taxon>Agaricales</taxon>
        <taxon>Pluteineae</taxon>
        <taxon>Pluteaceae</taxon>
        <taxon>Pluteus</taxon>
    </lineage>
</organism>
<evidence type="ECO:0000313" key="1">
    <source>
        <dbReference type="EMBL" id="TFK61010.1"/>
    </source>
</evidence>
<keyword evidence="2" id="KW-1185">Reference proteome</keyword>
<accession>A0ACD3A6H8</accession>
<name>A0ACD3A6H8_9AGAR</name>
<protein>
    <submittedName>
        <fullName evidence="1">Uncharacterized protein</fullName>
    </submittedName>
</protein>
<dbReference type="EMBL" id="ML208704">
    <property type="protein sequence ID" value="TFK61010.1"/>
    <property type="molecule type" value="Genomic_DNA"/>
</dbReference>
<dbReference type="Proteomes" id="UP000308600">
    <property type="component" value="Unassembled WGS sequence"/>
</dbReference>
<evidence type="ECO:0000313" key="2">
    <source>
        <dbReference type="Proteomes" id="UP000308600"/>
    </source>
</evidence>
<sequence>MTGEDQSPNARAGLETRLPPEIEHEILVQAFQVSSIEHRVNLLLVSKRAFTWLNPMIYQVVTMHEGSYTPPLSSLSKHGTHVVHTRLIGSFSSGLSSIESSTLSLCSNITNLFVWSTLSSNTIPRLFELRHLKRLLFHHPGNLEGVLINLQQGRKQHLRLGGHDYSDINLESCGDDPALVSRLEWCKNITHLAWGTFPDESQVPLLDLFPNLTHFLLGDWNSPNVVLEILKLCSQLKVLIWLLAKFNSREETVAIEASPKETKALDVDDLRVV</sequence>
<reference evidence="1 2" key="1">
    <citation type="journal article" date="2019" name="Nat. Ecol. Evol.">
        <title>Megaphylogeny resolves global patterns of mushroom evolution.</title>
        <authorList>
            <person name="Varga T."/>
            <person name="Krizsan K."/>
            <person name="Foldi C."/>
            <person name="Dima B."/>
            <person name="Sanchez-Garcia M."/>
            <person name="Sanchez-Ramirez S."/>
            <person name="Szollosi G.J."/>
            <person name="Szarkandi J.G."/>
            <person name="Papp V."/>
            <person name="Albert L."/>
            <person name="Andreopoulos W."/>
            <person name="Angelini C."/>
            <person name="Antonin V."/>
            <person name="Barry K.W."/>
            <person name="Bougher N.L."/>
            <person name="Buchanan P."/>
            <person name="Buyck B."/>
            <person name="Bense V."/>
            <person name="Catcheside P."/>
            <person name="Chovatia M."/>
            <person name="Cooper J."/>
            <person name="Damon W."/>
            <person name="Desjardin D."/>
            <person name="Finy P."/>
            <person name="Geml J."/>
            <person name="Haridas S."/>
            <person name="Hughes K."/>
            <person name="Justo A."/>
            <person name="Karasinski D."/>
            <person name="Kautmanova I."/>
            <person name="Kiss B."/>
            <person name="Kocsube S."/>
            <person name="Kotiranta H."/>
            <person name="LaButti K.M."/>
            <person name="Lechner B.E."/>
            <person name="Liimatainen K."/>
            <person name="Lipzen A."/>
            <person name="Lukacs Z."/>
            <person name="Mihaltcheva S."/>
            <person name="Morgado L.N."/>
            <person name="Niskanen T."/>
            <person name="Noordeloos M.E."/>
            <person name="Ohm R.A."/>
            <person name="Ortiz-Santana B."/>
            <person name="Ovrebo C."/>
            <person name="Racz N."/>
            <person name="Riley R."/>
            <person name="Savchenko A."/>
            <person name="Shiryaev A."/>
            <person name="Soop K."/>
            <person name="Spirin V."/>
            <person name="Szebenyi C."/>
            <person name="Tomsovsky M."/>
            <person name="Tulloss R.E."/>
            <person name="Uehling J."/>
            <person name="Grigoriev I.V."/>
            <person name="Vagvolgyi C."/>
            <person name="Papp T."/>
            <person name="Martin F.M."/>
            <person name="Miettinen O."/>
            <person name="Hibbett D.S."/>
            <person name="Nagy L.G."/>
        </authorList>
    </citation>
    <scope>NUCLEOTIDE SEQUENCE [LARGE SCALE GENOMIC DNA]</scope>
    <source>
        <strain evidence="1 2">NL-1719</strain>
    </source>
</reference>
<gene>
    <name evidence="1" type="ORF">BDN72DRAFT_850015</name>
</gene>
<feature type="non-terminal residue" evidence="1">
    <location>
        <position position="273"/>
    </location>
</feature>
<proteinExistence type="predicted"/>